<accession>A0A4C1USJ1</accession>
<gene>
    <name evidence="1" type="ORF">EVAR_83855_1</name>
</gene>
<organism evidence="1 2">
    <name type="scientific">Eumeta variegata</name>
    <name type="common">Bagworm moth</name>
    <name type="synonym">Eumeta japonica</name>
    <dbReference type="NCBI Taxonomy" id="151549"/>
    <lineage>
        <taxon>Eukaryota</taxon>
        <taxon>Metazoa</taxon>
        <taxon>Ecdysozoa</taxon>
        <taxon>Arthropoda</taxon>
        <taxon>Hexapoda</taxon>
        <taxon>Insecta</taxon>
        <taxon>Pterygota</taxon>
        <taxon>Neoptera</taxon>
        <taxon>Endopterygota</taxon>
        <taxon>Lepidoptera</taxon>
        <taxon>Glossata</taxon>
        <taxon>Ditrysia</taxon>
        <taxon>Tineoidea</taxon>
        <taxon>Psychidae</taxon>
        <taxon>Oiketicinae</taxon>
        <taxon>Eumeta</taxon>
    </lineage>
</organism>
<name>A0A4C1USJ1_EUMVA</name>
<dbReference type="Proteomes" id="UP000299102">
    <property type="component" value="Unassembled WGS sequence"/>
</dbReference>
<evidence type="ECO:0000313" key="2">
    <source>
        <dbReference type="Proteomes" id="UP000299102"/>
    </source>
</evidence>
<proteinExistence type="predicted"/>
<reference evidence="1 2" key="1">
    <citation type="journal article" date="2019" name="Commun. Biol.">
        <title>The bagworm genome reveals a unique fibroin gene that provides high tensile strength.</title>
        <authorList>
            <person name="Kono N."/>
            <person name="Nakamura H."/>
            <person name="Ohtoshi R."/>
            <person name="Tomita M."/>
            <person name="Numata K."/>
            <person name="Arakawa K."/>
        </authorList>
    </citation>
    <scope>NUCLEOTIDE SEQUENCE [LARGE SCALE GENOMIC DNA]</scope>
</reference>
<dbReference type="AlphaFoldDB" id="A0A4C1USJ1"/>
<comment type="caution">
    <text evidence="1">The sequence shown here is derived from an EMBL/GenBank/DDBJ whole genome shotgun (WGS) entry which is preliminary data.</text>
</comment>
<dbReference type="EMBL" id="BGZK01000214">
    <property type="protein sequence ID" value="GBP28956.1"/>
    <property type="molecule type" value="Genomic_DNA"/>
</dbReference>
<sequence>MDEVRYQPVERLPPSVNRAGGNVPAAASARARACVHVGGVTLWPLWPFVFFFEFNRSPPLIDTRHYRGITGALPAFRIMPHASQIGGYVKLANSDVINDTTTIRQRSSAIPDSHQAA</sequence>
<evidence type="ECO:0000313" key="1">
    <source>
        <dbReference type="EMBL" id="GBP28956.1"/>
    </source>
</evidence>
<keyword evidence="2" id="KW-1185">Reference proteome</keyword>
<protein>
    <submittedName>
        <fullName evidence="1">Uncharacterized protein</fullName>
    </submittedName>
</protein>